<dbReference type="OrthoDB" id="5171643at2"/>
<reference evidence="3 5" key="2">
    <citation type="submission" date="2017-07" db="EMBL/GenBank/DDBJ databases">
        <title>Shotgun whole genome sequences of three halophilic bacterial isolates.</title>
        <authorList>
            <person name="Pozzo T."/>
            <person name="Higdon S.M."/>
            <person name="Quillaguaman J."/>
        </authorList>
    </citation>
    <scope>NUCLEOTIDE SEQUENCE [LARGE SCALE GENOMIC DNA]</scope>
    <source>
        <strain evidence="3 5">LC1</strain>
    </source>
</reference>
<dbReference type="SUPFAM" id="SSF53850">
    <property type="entry name" value="Periplasmic binding protein-like II"/>
    <property type="match status" value="1"/>
</dbReference>
<dbReference type="Proteomes" id="UP000216538">
    <property type="component" value="Unassembled WGS sequence"/>
</dbReference>
<dbReference type="AlphaFoldDB" id="A0A265E3B6"/>
<comment type="similarity">
    <text evidence="1">Belongs to the UPF0065 (bug) family.</text>
</comment>
<dbReference type="Proteomes" id="UP000005756">
    <property type="component" value="Unassembled WGS sequence"/>
</dbReference>
<protein>
    <submittedName>
        <fullName evidence="3">Tripartite tricarboxylate transporter substrate binding protein</fullName>
    </submittedName>
    <submittedName>
        <fullName evidence="2">UPF0065 protein in gbd 5'region</fullName>
    </submittedName>
</protein>
<sequence>MNKKSIALLSVAISSSFLLTGYSEKSNAEEAYPDRPVKVIVAYGAGGSNDLTSRVLMKEVGEILNQPFNVENISGASGTIGSTIASTAKPDGYTIFFAPTDPIAVQPNLRSVAYSLDDFKGIAGVSYDASVLAVRADSSWETLDDLLKEENTDTVINRGHSGVGGVAQIFLESFFDQTDLESRDIPFDGGAAAITALLGGHVDAIGGTAGAMMPYINSGEIRVLAAAADERLDHLPDVPTFKEKGYDISLGVEFFVLAPSGVSDEIVTTLESAVMEAANSEEFKTFVDQRGQQLIVRDGEEIMAKNRRDYELFNQLIN</sequence>
<evidence type="ECO:0000256" key="1">
    <source>
        <dbReference type="ARBA" id="ARBA00006987"/>
    </source>
</evidence>
<gene>
    <name evidence="3" type="ORF">CE457_02365</name>
    <name evidence="2" type="ORF">KUC_0322</name>
</gene>
<dbReference type="PANTHER" id="PTHR42928">
    <property type="entry name" value="TRICARBOXYLATE-BINDING PROTEIN"/>
    <property type="match status" value="1"/>
</dbReference>
<name>A0A265E3B6_9GAMM</name>
<dbReference type="Pfam" id="PF03401">
    <property type="entry name" value="TctC"/>
    <property type="match status" value="1"/>
</dbReference>
<dbReference type="STRING" id="1072583.KUC_0322"/>
<reference evidence="2 4" key="1">
    <citation type="submission" date="2011-10" db="EMBL/GenBank/DDBJ databases">
        <authorList>
            <person name="Quillaguamn J."/>
            <person name="Guzmn D."/>
            <person name="Balderrama-Subieta A."/>
            <person name="Cardona-Ortuo C."/>
            <person name="Guevara-Martnez M."/>
            <person name="Callisaya-Quispe N."/>
        </authorList>
    </citation>
    <scope>NUCLEOTIDE SEQUENCE [LARGE SCALE GENOMIC DNA]</scope>
    <source>
        <strain evidence="2 4">LC1</strain>
    </source>
</reference>
<dbReference type="EMBL" id="JH393257">
    <property type="protein sequence ID" value="EHJ93375.1"/>
    <property type="molecule type" value="Genomic_DNA"/>
</dbReference>
<evidence type="ECO:0000313" key="3">
    <source>
        <dbReference type="EMBL" id="OZT76084.1"/>
    </source>
</evidence>
<dbReference type="InterPro" id="IPR042100">
    <property type="entry name" value="Bug_dom1"/>
</dbReference>
<accession>A0A265E3B6</accession>
<organism evidence="2 4">
    <name type="scientific">Vreelandella boliviensis LC1</name>
    <dbReference type="NCBI Taxonomy" id="1072583"/>
    <lineage>
        <taxon>Bacteria</taxon>
        <taxon>Pseudomonadati</taxon>
        <taxon>Pseudomonadota</taxon>
        <taxon>Gammaproteobacteria</taxon>
        <taxon>Oceanospirillales</taxon>
        <taxon>Halomonadaceae</taxon>
        <taxon>Vreelandella</taxon>
    </lineage>
</organism>
<keyword evidence="5" id="KW-1185">Reference proteome</keyword>
<dbReference type="InterPro" id="IPR005064">
    <property type="entry name" value="BUG"/>
</dbReference>
<dbReference type="CDD" id="cd07012">
    <property type="entry name" value="PBP2_Bug_TTT"/>
    <property type="match status" value="1"/>
</dbReference>
<dbReference type="EMBL" id="NPEY01000001">
    <property type="protein sequence ID" value="OZT76084.1"/>
    <property type="molecule type" value="Genomic_DNA"/>
</dbReference>
<dbReference type="Gene3D" id="3.40.190.10">
    <property type="entry name" value="Periplasmic binding protein-like II"/>
    <property type="match status" value="1"/>
</dbReference>
<evidence type="ECO:0000313" key="2">
    <source>
        <dbReference type="EMBL" id="EHJ93375.1"/>
    </source>
</evidence>
<evidence type="ECO:0000313" key="4">
    <source>
        <dbReference type="Proteomes" id="UP000005756"/>
    </source>
</evidence>
<dbReference type="PANTHER" id="PTHR42928:SF5">
    <property type="entry name" value="BLR1237 PROTEIN"/>
    <property type="match status" value="1"/>
</dbReference>
<evidence type="ECO:0000313" key="5">
    <source>
        <dbReference type="Proteomes" id="UP000216538"/>
    </source>
</evidence>
<proteinExistence type="inferred from homology"/>
<dbReference type="RefSeq" id="WP_007111311.1">
    <property type="nucleotide sequence ID" value="NZ_JH393257.1"/>
</dbReference>
<dbReference type="Gene3D" id="3.40.190.150">
    <property type="entry name" value="Bordetella uptake gene, domain 1"/>
    <property type="match status" value="1"/>
</dbReference>
<dbReference type="PIRSF" id="PIRSF017082">
    <property type="entry name" value="YflP"/>
    <property type="match status" value="1"/>
</dbReference>